<dbReference type="STRING" id="699431.SY89_03500"/>
<evidence type="ECO:0000256" key="1">
    <source>
        <dbReference type="SAM" id="MobiDB-lite"/>
    </source>
</evidence>
<feature type="compositionally biased region" description="Low complexity" evidence="1">
    <location>
        <begin position="1"/>
        <end position="17"/>
    </location>
</feature>
<gene>
    <name evidence="2" type="ORF">SY89_03500</name>
</gene>
<feature type="compositionally biased region" description="Acidic residues" evidence="1">
    <location>
        <begin position="100"/>
        <end position="123"/>
    </location>
</feature>
<protein>
    <submittedName>
        <fullName evidence="2">Uncharacterized protein</fullName>
    </submittedName>
</protein>
<comment type="caution">
    <text evidence="2">The sequence shown here is derived from an EMBL/GenBank/DDBJ whole genome shotgun (WGS) entry which is preliminary data.</text>
</comment>
<feature type="compositionally biased region" description="Acidic residues" evidence="1">
    <location>
        <begin position="134"/>
        <end position="143"/>
    </location>
</feature>
<name>A0A0P7G7P9_9EURY</name>
<evidence type="ECO:0000313" key="3">
    <source>
        <dbReference type="Proteomes" id="UP000050535"/>
    </source>
</evidence>
<feature type="region of interest" description="Disordered" evidence="1">
    <location>
        <begin position="95"/>
        <end position="154"/>
    </location>
</feature>
<keyword evidence="3" id="KW-1185">Reference proteome</keyword>
<proteinExistence type="predicted"/>
<dbReference type="Proteomes" id="UP000050535">
    <property type="component" value="Unassembled WGS sequence"/>
</dbReference>
<dbReference type="EMBL" id="LGUC01000002">
    <property type="protein sequence ID" value="KPN29266.1"/>
    <property type="molecule type" value="Genomic_DNA"/>
</dbReference>
<accession>A0A0P7G7P9</accession>
<dbReference type="RefSeq" id="WP_054585005.1">
    <property type="nucleotide sequence ID" value="NZ_LGUC01000002.1"/>
</dbReference>
<feature type="region of interest" description="Disordered" evidence="1">
    <location>
        <begin position="1"/>
        <end position="20"/>
    </location>
</feature>
<sequence>MATSESESAEAGAQSPSMNELAVRAIRQGIAEQASRQEKFQLSVRVQDSTDEAATKAFQQDLIEFIKRKVEAGDVRVPEVAIALWDEVNRMEEMVREASEELDDDAADDENDDPSEASDDDSPIADLAGQPSTDDAEDADADADSGLPEDPAFH</sequence>
<dbReference type="AlphaFoldDB" id="A0A0P7G7P9"/>
<evidence type="ECO:0000313" key="2">
    <source>
        <dbReference type="EMBL" id="KPN29266.1"/>
    </source>
</evidence>
<reference evidence="3" key="1">
    <citation type="submission" date="2013-11" db="EMBL/GenBank/DDBJ databases">
        <authorList>
            <person name="Hoang H.T."/>
            <person name="Killian M.L."/>
            <person name="Madson D.M."/>
            <person name="Arruda P.H.E."/>
            <person name="Sun D."/>
            <person name="Schwartz K.J."/>
            <person name="Yoon K."/>
        </authorList>
    </citation>
    <scope>NUCLEOTIDE SEQUENCE [LARGE SCALE GENOMIC DNA]</scope>
    <source>
        <strain evidence="3">CDK2</strain>
    </source>
</reference>
<organism evidence="2 3">
    <name type="scientific">Halolamina pelagica</name>
    <dbReference type="NCBI Taxonomy" id="699431"/>
    <lineage>
        <taxon>Archaea</taxon>
        <taxon>Methanobacteriati</taxon>
        <taxon>Methanobacteriota</taxon>
        <taxon>Stenosarchaea group</taxon>
        <taxon>Halobacteria</taxon>
        <taxon>Halobacteriales</taxon>
        <taxon>Haloferacaceae</taxon>
    </lineage>
</organism>